<evidence type="ECO:0000313" key="3">
    <source>
        <dbReference type="Proteomes" id="UP000320239"/>
    </source>
</evidence>
<gene>
    <name evidence="2" type="ORF">FHX34_10858</name>
</gene>
<reference evidence="2 3" key="1">
    <citation type="submission" date="2019-06" db="EMBL/GenBank/DDBJ databases">
        <title>Sequencing the genomes of 1000 actinobacteria strains.</title>
        <authorList>
            <person name="Klenk H.-P."/>
        </authorList>
    </citation>
    <scope>NUCLEOTIDE SEQUENCE [LARGE SCALE GENOMIC DNA]</scope>
    <source>
        <strain evidence="2 3">DSM 43866</strain>
    </source>
</reference>
<evidence type="ECO:0000256" key="1">
    <source>
        <dbReference type="SAM" id="MobiDB-lite"/>
    </source>
</evidence>
<dbReference type="Pfam" id="PF21863">
    <property type="entry name" value="HTH_67"/>
    <property type="match status" value="1"/>
</dbReference>
<dbReference type="AlphaFoldDB" id="A0A561VCL5"/>
<proteinExistence type="predicted"/>
<evidence type="ECO:0008006" key="4">
    <source>
        <dbReference type="Google" id="ProtNLM"/>
    </source>
</evidence>
<protein>
    <recommendedName>
        <fullName evidence="4">SalK</fullName>
    </recommendedName>
</protein>
<name>A0A561VCL5_ACTTI</name>
<comment type="caution">
    <text evidence="2">The sequence shown here is derived from an EMBL/GenBank/DDBJ whole genome shotgun (WGS) entry which is preliminary data.</text>
</comment>
<accession>A0A561VCL5</accession>
<dbReference type="NCBIfam" id="NF047719">
    <property type="entry name" value="SCO6745_fam_HTH"/>
    <property type="match status" value="1"/>
</dbReference>
<organism evidence="2 3">
    <name type="scientific">Actinoplanes teichomyceticus</name>
    <dbReference type="NCBI Taxonomy" id="1867"/>
    <lineage>
        <taxon>Bacteria</taxon>
        <taxon>Bacillati</taxon>
        <taxon>Actinomycetota</taxon>
        <taxon>Actinomycetes</taxon>
        <taxon>Micromonosporales</taxon>
        <taxon>Micromonosporaceae</taxon>
        <taxon>Actinoplanes</taxon>
    </lineage>
</organism>
<feature type="region of interest" description="Disordered" evidence="1">
    <location>
        <begin position="292"/>
        <end position="318"/>
    </location>
</feature>
<keyword evidence="3" id="KW-1185">Reference proteome</keyword>
<dbReference type="Proteomes" id="UP000320239">
    <property type="component" value="Unassembled WGS sequence"/>
</dbReference>
<sequence>MVANAGMDVARRMWTLVEPLHAVTYFAPQARAAFEAAGLRGFWRGYFAGRAAPLGAVGPGPVCATFFGFAPAMVRRALPDVWSRATPAAALAARLDGARAALTAALPGVPADHLAQAAAALRRAAEAAGADFAGRPLAAANAGLPWPDDPVGTLWHAATVLREHRGDGHVAALLVAGLDGVESLVWRASLDSSRDVLQPPRGWTDEQWEAAAERLTARGWLAGGAATAPAHAARDRVERRTDELAAAPWRALGPDATARLAGLLEPVAAAAGRVLPFPNPIGLPALGGADRARAAAARETPRAGSHRPGDRGNGGIHA</sequence>
<dbReference type="InterPro" id="IPR054058">
    <property type="entry name" value="HTH_67"/>
</dbReference>
<dbReference type="EMBL" id="VIWY01000008">
    <property type="protein sequence ID" value="TWG09343.1"/>
    <property type="molecule type" value="Genomic_DNA"/>
</dbReference>
<evidence type="ECO:0000313" key="2">
    <source>
        <dbReference type="EMBL" id="TWG09343.1"/>
    </source>
</evidence>